<dbReference type="AlphaFoldDB" id="A0A5S5DT31"/>
<dbReference type="RefSeq" id="WP_148869736.1">
    <property type="nucleotide sequence ID" value="NZ_VNIA01000002.1"/>
</dbReference>
<comment type="caution">
    <text evidence="1">The sequence shown here is derived from an EMBL/GenBank/DDBJ whole genome shotgun (WGS) entry which is preliminary data.</text>
</comment>
<evidence type="ECO:0000313" key="1">
    <source>
        <dbReference type="EMBL" id="TYP98935.1"/>
    </source>
</evidence>
<dbReference type="OrthoDB" id="9873424at2"/>
<name>A0A5S5DT31_9FLAO</name>
<proteinExistence type="predicted"/>
<protein>
    <submittedName>
        <fullName evidence="1">Uncharacterized protein</fullName>
    </submittedName>
</protein>
<keyword evidence="2" id="KW-1185">Reference proteome</keyword>
<accession>A0A5S5DT31</accession>
<dbReference type="Proteomes" id="UP000323136">
    <property type="component" value="Unassembled WGS sequence"/>
</dbReference>
<dbReference type="EMBL" id="VNIA01000002">
    <property type="protein sequence ID" value="TYP98935.1"/>
    <property type="molecule type" value="Genomic_DNA"/>
</dbReference>
<evidence type="ECO:0000313" key="2">
    <source>
        <dbReference type="Proteomes" id="UP000323136"/>
    </source>
</evidence>
<sequence length="245" mass="27189">MSKKVLFIGAEMPIKFEHLDSAQHLLFKNVLPTATVETLVERATVDNQKITTPVSLGMLVEAQQKIQRLLSGTAPTYELVDNGSGSPMLTRGIVQVALGGEILLGDDDTLNVDISEFGDNAQASVFALGGKQKATSLYQLKRFPYSGKDYEQRLDVSEFNYLVFKKEAASIPEELTIFYDAEKETIDAEILEAFETTTHGVVGHLLGVPVYGSRYCHVLDVRKAKEIIIEDTRGEDYEFFGVKFN</sequence>
<gene>
    <name evidence="1" type="ORF">C7447_102253</name>
</gene>
<organism evidence="1 2">
    <name type="scientific">Tenacibaculum adriaticum</name>
    <dbReference type="NCBI Taxonomy" id="413713"/>
    <lineage>
        <taxon>Bacteria</taxon>
        <taxon>Pseudomonadati</taxon>
        <taxon>Bacteroidota</taxon>
        <taxon>Flavobacteriia</taxon>
        <taxon>Flavobacteriales</taxon>
        <taxon>Flavobacteriaceae</taxon>
        <taxon>Tenacibaculum</taxon>
    </lineage>
</organism>
<reference evidence="1 2" key="1">
    <citation type="submission" date="2019-07" db="EMBL/GenBank/DDBJ databases">
        <title>Genomic Encyclopedia of Type Strains, Phase IV (KMG-IV): sequencing the most valuable type-strain genomes for metagenomic binning, comparative biology and taxonomic classification.</title>
        <authorList>
            <person name="Goeker M."/>
        </authorList>
    </citation>
    <scope>NUCLEOTIDE SEQUENCE [LARGE SCALE GENOMIC DNA]</scope>
    <source>
        <strain evidence="1 2">DSM 18961</strain>
    </source>
</reference>